<accession>A0A0L8GIR6</accession>
<sequence>MTDMSLGRSYGSHCGKVFLHLDVLLSNTPQRNCSVMDPRTTFYSVHFLNIKLSHLIISSSSELRQVQRLRTLLFFEVTDVAVTSLIVSSSHDNQPPST</sequence>
<evidence type="ECO:0000313" key="1">
    <source>
        <dbReference type="EMBL" id="KOF76858.1"/>
    </source>
</evidence>
<gene>
    <name evidence="1" type="ORF">OCBIM_22032822mg</name>
</gene>
<name>A0A0L8GIR6_OCTBM</name>
<dbReference type="AlphaFoldDB" id="A0A0L8GIR6"/>
<proteinExistence type="predicted"/>
<dbReference type="EMBL" id="KQ421661">
    <property type="protein sequence ID" value="KOF76858.1"/>
    <property type="molecule type" value="Genomic_DNA"/>
</dbReference>
<protein>
    <submittedName>
        <fullName evidence="1">Uncharacterized protein</fullName>
    </submittedName>
</protein>
<reference evidence="1" key="1">
    <citation type="submission" date="2015-07" db="EMBL/GenBank/DDBJ databases">
        <title>MeaNS - Measles Nucleotide Surveillance Program.</title>
        <authorList>
            <person name="Tran T."/>
            <person name="Druce J."/>
        </authorList>
    </citation>
    <scope>NUCLEOTIDE SEQUENCE</scope>
    <source>
        <strain evidence="1">UCB-OBI-ISO-001</strain>
        <tissue evidence="1">Gonad</tissue>
    </source>
</reference>
<organism evidence="1">
    <name type="scientific">Octopus bimaculoides</name>
    <name type="common">California two-spotted octopus</name>
    <dbReference type="NCBI Taxonomy" id="37653"/>
    <lineage>
        <taxon>Eukaryota</taxon>
        <taxon>Metazoa</taxon>
        <taxon>Spiralia</taxon>
        <taxon>Lophotrochozoa</taxon>
        <taxon>Mollusca</taxon>
        <taxon>Cephalopoda</taxon>
        <taxon>Coleoidea</taxon>
        <taxon>Octopodiformes</taxon>
        <taxon>Octopoda</taxon>
        <taxon>Incirrata</taxon>
        <taxon>Octopodidae</taxon>
        <taxon>Octopus</taxon>
    </lineage>
</organism>